<organism evidence="1 2">
    <name type="scientific">Trema orientale</name>
    <name type="common">Charcoal tree</name>
    <name type="synonym">Celtis orientalis</name>
    <dbReference type="NCBI Taxonomy" id="63057"/>
    <lineage>
        <taxon>Eukaryota</taxon>
        <taxon>Viridiplantae</taxon>
        <taxon>Streptophyta</taxon>
        <taxon>Embryophyta</taxon>
        <taxon>Tracheophyta</taxon>
        <taxon>Spermatophyta</taxon>
        <taxon>Magnoliopsida</taxon>
        <taxon>eudicotyledons</taxon>
        <taxon>Gunneridae</taxon>
        <taxon>Pentapetalae</taxon>
        <taxon>rosids</taxon>
        <taxon>fabids</taxon>
        <taxon>Rosales</taxon>
        <taxon>Cannabaceae</taxon>
        <taxon>Trema</taxon>
    </lineage>
</organism>
<accession>A0A2P5B0M0</accession>
<dbReference type="AlphaFoldDB" id="A0A2P5B0M0"/>
<keyword evidence="2" id="KW-1185">Reference proteome</keyword>
<name>A0A2P5B0M0_TREOI</name>
<protein>
    <submittedName>
        <fullName evidence="1">Uncharacterized protein</fullName>
    </submittedName>
</protein>
<sequence>MVFNGRVAQAGGIGQLAHNLLVLLKAISRDFQEVACFCEARNNKRVKPSNSSMLKYGPKVEFCHFKLHNAPLNDFGSTTTLVFEPINLAKAAFSRIVLAELTIWRLNMIKTLGKQPCFIAPSTLVDKDSFNIYSEHNSLLLVASACRGRGCLTKDLP</sequence>
<evidence type="ECO:0000313" key="1">
    <source>
        <dbReference type="EMBL" id="PON42291.1"/>
    </source>
</evidence>
<comment type="caution">
    <text evidence="1">The sequence shown here is derived from an EMBL/GenBank/DDBJ whole genome shotgun (WGS) entry which is preliminary data.</text>
</comment>
<dbReference type="InParanoid" id="A0A2P5B0M0"/>
<proteinExistence type="predicted"/>
<gene>
    <name evidence="1" type="ORF">TorRG33x02_336080</name>
</gene>
<dbReference type="Proteomes" id="UP000237000">
    <property type="component" value="Unassembled WGS sequence"/>
</dbReference>
<dbReference type="EMBL" id="JXTC01000639">
    <property type="protein sequence ID" value="PON42291.1"/>
    <property type="molecule type" value="Genomic_DNA"/>
</dbReference>
<evidence type="ECO:0000313" key="2">
    <source>
        <dbReference type="Proteomes" id="UP000237000"/>
    </source>
</evidence>
<reference evidence="2" key="1">
    <citation type="submission" date="2016-06" db="EMBL/GenBank/DDBJ databases">
        <title>Parallel loss of symbiosis genes in relatives of nitrogen-fixing non-legume Parasponia.</title>
        <authorList>
            <person name="Van Velzen R."/>
            <person name="Holmer R."/>
            <person name="Bu F."/>
            <person name="Rutten L."/>
            <person name="Van Zeijl A."/>
            <person name="Liu W."/>
            <person name="Santuari L."/>
            <person name="Cao Q."/>
            <person name="Sharma T."/>
            <person name="Shen D."/>
            <person name="Roswanjaya Y."/>
            <person name="Wardhani T."/>
            <person name="Kalhor M.S."/>
            <person name="Jansen J."/>
            <person name="Van den Hoogen J."/>
            <person name="Gungor B."/>
            <person name="Hartog M."/>
            <person name="Hontelez J."/>
            <person name="Verver J."/>
            <person name="Yang W.-C."/>
            <person name="Schijlen E."/>
            <person name="Repin R."/>
            <person name="Schilthuizen M."/>
            <person name="Schranz E."/>
            <person name="Heidstra R."/>
            <person name="Miyata K."/>
            <person name="Fedorova E."/>
            <person name="Kohlen W."/>
            <person name="Bisseling T."/>
            <person name="Smit S."/>
            <person name="Geurts R."/>
        </authorList>
    </citation>
    <scope>NUCLEOTIDE SEQUENCE [LARGE SCALE GENOMIC DNA]</scope>
    <source>
        <strain evidence="2">cv. RG33-2</strain>
    </source>
</reference>